<evidence type="ECO:0000313" key="2">
    <source>
        <dbReference type="Proteomes" id="UP000007241"/>
    </source>
</evidence>
<dbReference type="Proteomes" id="UP000007241">
    <property type="component" value="Unassembled WGS sequence"/>
</dbReference>
<organism evidence="1 2">
    <name type="scientific">Batrachochytrium dendrobatidis (strain JAM81 / FGSC 10211)</name>
    <name type="common">Frog chytrid fungus</name>
    <dbReference type="NCBI Taxonomy" id="684364"/>
    <lineage>
        <taxon>Eukaryota</taxon>
        <taxon>Fungi</taxon>
        <taxon>Fungi incertae sedis</taxon>
        <taxon>Chytridiomycota</taxon>
        <taxon>Chytridiomycota incertae sedis</taxon>
        <taxon>Chytridiomycetes</taxon>
        <taxon>Rhizophydiales</taxon>
        <taxon>Rhizophydiales incertae sedis</taxon>
        <taxon>Batrachochytrium</taxon>
    </lineage>
</organism>
<accession>F4PCH4</accession>
<dbReference type="GeneID" id="18244491"/>
<dbReference type="AlphaFoldDB" id="F4PCH4"/>
<dbReference type="EMBL" id="GL882893">
    <property type="protein sequence ID" value="EGF77090.1"/>
    <property type="molecule type" value="Genomic_DNA"/>
</dbReference>
<dbReference type="OrthoDB" id="10630614at2759"/>
<gene>
    <name evidence="1" type="ORF">BATDEDRAFT_92055</name>
</gene>
<dbReference type="InParanoid" id="F4PCH4"/>
<keyword evidence="2" id="KW-1185">Reference proteome</keyword>
<protein>
    <submittedName>
        <fullName evidence="1">Uncharacterized protein</fullName>
    </submittedName>
</protein>
<dbReference type="HOGENOM" id="CLU_350889_0_0_1"/>
<evidence type="ECO:0000313" key="1">
    <source>
        <dbReference type="EMBL" id="EGF77090.1"/>
    </source>
</evidence>
<dbReference type="RefSeq" id="XP_006682269.1">
    <property type="nucleotide sequence ID" value="XM_006682206.1"/>
</dbReference>
<reference evidence="1 2" key="1">
    <citation type="submission" date="2009-12" db="EMBL/GenBank/DDBJ databases">
        <title>The draft genome of Batrachochytrium dendrobatidis.</title>
        <authorList>
            <consortium name="US DOE Joint Genome Institute (JGI-PGF)"/>
            <person name="Kuo A."/>
            <person name="Salamov A."/>
            <person name="Schmutz J."/>
            <person name="Lucas S."/>
            <person name="Pitluck S."/>
            <person name="Rosenblum E."/>
            <person name="Stajich J."/>
            <person name="Eisen M."/>
            <person name="Grigoriev I.V."/>
        </authorList>
    </citation>
    <scope>NUCLEOTIDE SEQUENCE [LARGE SCALE GENOMIC DNA]</scope>
    <source>
        <strain evidence="2">JAM81 / FGSC 10211</strain>
    </source>
</reference>
<sequence>MSEPIPYTNVEQAEVSVMFLIPDHYIQDCNTSLVFELYGKILIYGKEPLMSRFGSAFVPKTLKSCLVLPILSLPSHREPNELVIGSLHIIEMCISAVGARSVANLQAFYLVTRTRVPVKSYVKTVETGLEKSIYTLLLDTLEKHTLDALDKIALFPCKHPCHVTAACYHSKVSNQQESHSGALSLVRNRLNGIYRNQLLQIEHHQSQASVNGFGHRDSKLVTKQLLCLKGLDKKVCVYYQSCILEMEQLHQESLKYSETSSETYPSFDHIDKVFISLGLKSTSSKLRGLAQQMQKEFQVIATIAKSSSGYHVASSELISQINIAIAAIANTVQTITRHIACIVSDISSFDPKLLVQIRQIDMSIQVLSGNGLSTRQKNAQPASMRLQSPSTRAFTPFMNSRNNSINDVCDLAACVVDRTMLLIENLTPAQTPCVERIADHSWSAQVLYDPITLQLISTIATVFTTTLYAWVAEESWFYPDWSYQDSDQMQKHSCRETCVDIFISRIWPFLAEVGYAVPFGINETRNLIASYGVSLVWQVIVELRHRLCLNIHPENVSTVCDSSNGSPLPTPFRITIDTMCICISVPIKSDIYHKITMNNTHNPIKVIPLLSVSFDPKLFGRHTQESLSHERFPGPSFQLACKVNENTTHTLKLYLSQVQTWKNRHAKNKGMPSTCFSRFIPDTFSALVKADRDAQVNLNQRLAVFQGNHAAYIKSIGIQNHKPVSLIPQDSFKLVCRLLRELSSSLTPLSVCHCTYPSLFTPCALETPSQTHQTTDYGSTSLFNCHEQDAIEKVLTEDYPIL</sequence>
<proteinExistence type="predicted"/>
<name>F4PCH4_BATDJ</name>